<evidence type="ECO:0000256" key="7">
    <source>
        <dbReference type="ARBA" id="ARBA00022970"/>
    </source>
</evidence>
<evidence type="ECO:0000256" key="6">
    <source>
        <dbReference type="ARBA" id="ARBA00022840"/>
    </source>
</evidence>
<dbReference type="AlphaFoldDB" id="A0A1S7SGH7"/>
<dbReference type="Pfam" id="PF00005">
    <property type="entry name" value="ABC_tran"/>
    <property type="match status" value="1"/>
</dbReference>
<evidence type="ECO:0000256" key="4">
    <source>
        <dbReference type="ARBA" id="ARBA00022475"/>
    </source>
</evidence>
<dbReference type="PROSITE" id="PS00211">
    <property type="entry name" value="ABC_TRANSPORTER_1"/>
    <property type="match status" value="1"/>
</dbReference>
<dbReference type="PIRSF" id="PIRSF039085">
    <property type="entry name" value="ABC_ATPase_HisP"/>
    <property type="match status" value="1"/>
</dbReference>
<keyword evidence="8" id="KW-0472">Membrane</keyword>
<dbReference type="SUPFAM" id="SSF52540">
    <property type="entry name" value="P-loop containing nucleoside triphosphate hydrolases"/>
    <property type="match status" value="1"/>
</dbReference>
<dbReference type="RefSeq" id="WP_080868291.1">
    <property type="nucleotide sequence ID" value="NZ_LT009734.1"/>
</dbReference>
<dbReference type="Proteomes" id="UP000191897">
    <property type="component" value="Unassembled WGS sequence"/>
</dbReference>
<dbReference type="InterPro" id="IPR050086">
    <property type="entry name" value="MetN_ABC_transporter-like"/>
</dbReference>
<keyword evidence="3" id="KW-0813">Transport</keyword>
<dbReference type="GO" id="GO:0016887">
    <property type="term" value="F:ATP hydrolysis activity"/>
    <property type="evidence" value="ECO:0007669"/>
    <property type="project" value="InterPro"/>
</dbReference>
<dbReference type="GO" id="GO:0015424">
    <property type="term" value="F:ABC-type amino acid transporter activity"/>
    <property type="evidence" value="ECO:0007669"/>
    <property type="project" value="InterPro"/>
</dbReference>
<dbReference type="EMBL" id="FBWC01000045">
    <property type="protein sequence ID" value="CUX68687.1"/>
    <property type="molecule type" value="Genomic_DNA"/>
</dbReference>
<proteinExistence type="inferred from homology"/>
<dbReference type="PROSITE" id="PS50893">
    <property type="entry name" value="ABC_TRANSPORTER_2"/>
    <property type="match status" value="1"/>
</dbReference>
<keyword evidence="6 10" id="KW-0067">ATP-binding</keyword>
<dbReference type="GO" id="GO:0005524">
    <property type="term" value="F:ATP binding"/>
    <property type="evidence" value="ECO:0007669"/>
    <property type="project" value="UniProtKB-KW"/>
</dbReference>
<dbReference type="Gene3D" id="3.40.50.300">
    <property type="entry name" value="P-loop containing nucleotide triphosphate hydrolases"/>
    <property type="match status" value="1"/>
</dbReference>
<dbReference type="InterPro" id="IPR017871">
    <property type="entry name" value="ABC_transporter-like_CS"/>
</dbReference>
<protein>
    <submittedName>
        <fullName evidence="10">Putative transporter subunit: ATP-binding component of ABC superfamily transporter</fullName>
    </submittedName>
</protein>
<dbReference type="InterPro" id="IPR030679">
    <property type="entry name" value="ABC_ATPase_HisP-typ"/>
</dbReference>
<accession>A0A1S7SGH7</accession>
<dbReference type="InterPro" id="IPR003439">
    <property type="entry name" value="ABC_transporter-like_ATP-bd"/>
</dbReference>
<evidence type="ECO:0000313" key="10">
    <source>
        <dbReference type="EMBL" id="CUX68687.1"/>
    </source>
</evidence>
<dbReference type="GO" id="GO:0005886">
    <property type="term" value="C:plasma membrane"/>
    <property type="evidence" value="ECO:0007669"/>
    <property type="project" value="UniProtKB-SubCell"/>
</dbReference>
<evidence type="ECO:0000259" key="9">
    <source>
        <dbReference type="PROSITE" id="PS50893"/>
    </source>
</evidence>
<dbReference type="SMART" id="SM00382">
    <property type="entry name" value="AAA"/>
    <property type="match status" value="1"/>
</dbReference>
<reference evidence="10 11" key="1">
    <citation type="submission" date="2016-01" db="EMBL/GenBank/DDBJ databases">
        <authorList>
            <person name="Oliw E.H."/>
        </authorList>
    </citation>
    <scope>NUCLEOTIDE SEQUENCE [LARGE SCALE GENOMIC DNA]</scope>
    <source>
        <strain evidence="10 11">Kerr 14</strain>
    </source>
</reference>
<organism evidence="10 11">
    <name type="scientific">Agrobacterium tumefaciens str. Kerr 14</name>
    <dbReference type="NCBI Taxonomy" id="1183424"/>
    <lineage>
        <taxon>Bacteria</taxon>
        <taxon>Pseudomonadati</taxon>
        <taxon>Pseudomonadota</taxon>
        <taxon>Alphaproteobacteria</taxon>
        <taxon>Hyphomicrobiales</taxon>
        <taxon>Rhizobiaceae</taxon>
        <taxon>Rhizobium/Agrobacterium group</taxon>
        <taxon>Agrobacterium</taxon>
        <taxon>Agrobacterium tumefaciens complex</taxon>
    </lineage>
</organism>
<dbReference type="InterPro" id="IPR027417">
    <property type="entry name" value="P-loop_NTPase"/>
</dbReference>
<keyword evidence="4" id="KW-1003">Cell membrane</keyword>
<evidence type="ECO:0000256" key="3">
    <source>
        <dbReference type="ARBA" id="ARBA00022448"/>
    </source>
</evidence>
<evidence type="ECO:0000256" key="1">
    <source>
        <dbReference type="ARBA" id="ARBA00004202"/>
    </source>
</evidence>
<dbReference type="PANTHER" id="PTHR43166:SF9">
    <property type="entry name" value="GLUTAMATE_ASPARTATE IMPORT ATP-BINDING PROTEIN GLTL"/>
    <property type="match status" value="1"/>
</dbReference>
<sequence>MIKVDKLSKSFGKTKVLHEIDLTVAHGEILCLVGQSGSGKSTLLRSLNLLELPDSGRIEINGKTYDGGARRDGRGILAVRRQTAMVFQSHFLFPDRTAADNIALGLRKVKRLSRMDAETKASAALAAVGLAGYEARFPAHLSGGQQQRVGIARATALEPAVVLMDEPTSALDPASVDEVLAVIRKLARQRITMLIVTHEIQFALEVADRIVLMEDGRIRTTATPAKVRSGQAPEIGRFMRNTVTGSARYDL</sequence>
<comment type="similarity">
    <text evidence="2">Belongs to the ABC transporter superfamily.</text>
</comment>
<evidence type="ECO:0000256" key="2">
    <source>
        <dbReference type="ARBA" id="ARBA00005417"/>
    </source>
</evidence>
<evidence type="ECO:0000256" key="5">
    <source>
        <dbReference type="ARBA" id="ARBA00022741"/>
    </source>
</evidence>
<evidence type="ECO:0000313" key="11">
    <source>
        <dbReference type="Proteomes" id="UP000191897"/>
    </source>
</evidence>
<comment type="subcellular location">
    <subcellularLocation>
        <location evidence="1">Cell membrane</location>
        <topology evidence="1">Peripheral membrane protein</topology>
    </subcellularLocation>
</comment>
<gene>
    <name evidence="10" type="primary">yecC</name>
    <name evidence="10" type="ORF">AGR4C_pc30059</name>
</gene>
<keyword evidence="5" id="KW-0547">Nucleotide-binding</keyword>
<name>A0A1S7SGH7_AGRTU</name>
<feature type="domain" description="ABC transporter" evidence="9">
    <location>
        <begin position="2"/>
        <end position="240"/>
    </location>
</feature>
<dbReference type="PANTHER" id="PTHR43166">
    <property type="entry name" value="AMINO ACID IMPORT ATP-BINDING PROTEIN"/>
    <property type="match status" value="1"/>
</dbReference>
<keyword evidence="7" id="KW-0029">Amino-acid transport</keyword>
<dbReference type="InterPro" id="IPR003593">
    <property type="entry name" value="AAA+_ATPase"/>
</dbReference>
<evidence type="ECO:0000256" key="8">
    <source>
        <dbReference type="ARBA" id="ARBA00023136"/>
    </source>
</evidence>